<dbReference type="AlphaFoldDB" id="A0A1B1B4G5"/>
<evidence type="ECO:0000313" key="1">
    <source>
        <dbReference type="EMBL" id="ANP53690.1"/>
    </source>
</evidence>
<dbReference type="EMBL" id="CP016279">
    <property type="protein sequence ID" value="ANP53690.1"/>
    <property type="molecule type" value="Genomic_DNA"/>
</dbReference>
<evidence type="ECO:0000313" key="2">
    <source>
        <dbReference type="Proteomes" id="UP000092659"/>
    </source>
</evidence>
<reference evidence="1 2" key="1">
    <citation type="submission" date="2016-06" db="EMBL/GenBank/DDBJ databases">
        <title>Complete genome sequence of Streptomyces griseochromogenes ATCC 14511, the Blasticidin S producer.</title>
        <authorList>
            <person name="Wu L."/>
        </authorList>
    </citation>
    <scope>NUCLEOTIDE SEQUENCE [LARGE SCALE GENOMIC DNA]</scope>
    <source>
        <strain evidence="1 2">ATCC 14511</strain>
    </source>
</reference>
<dbReference type="Proteomes" id="UP000092659">
    <property type="component" value="Chromosome"/>
</dbReference>
<name>A0A1B1B4G5_9ACTN</name>
<dbReference type="KEGG" id="sgs:AVL59_32770"/>
<proteinExistence type="predicted"/>
<protein>
    <submittedName>
        <fullName evidence="1">Uncharacterized protein</fullName>
    </submittedName>
</protein>
<accession>A0A1B1B4G5</accession>
<gene>
    <name evidence="1" type="ORF">AVL59_32770</name>
</gene>
<sequence length="70" mass="6990">MAVEQGQPECEQVCAVVASGPACADAASVTVGIGLVALEQGCRLVRGGSVIAAELLVLLACPVPEVASRR</sequence>
<organism evidence="1 2">
    <name type="scientific">Streptomyces griseochromogenes</name>
    <dbReference type="NCBI Taxonomy" id="68214"/>
    <lineage>
        <taxon>Bacteria</taxon>
        <taxon>Bacillati</taxon>
        <taxon>Actinomycetota</taxon>
        <taxon>Actinomycetes</taxon>
        <taxon>Kitasatosporales</taxon>
        <taxon>Streptomycetaceae</taxon>
        <taxon>Streptomyces</taxon>
    </lineage>
</organism>